<keyword evidence="3" id="KW-1185">Reference proteome</keyword>
<keyword evidence="1" id="KW-0812">Transmembrane</keyword>
<protein>
    <recommendedName>
        <fullName evidence="4">Gram-positive cocci surface proteins LPxTG domain-containing protein</fullName>
    </recommendedName>
</protein>
<proteinExistence type="predicted"/>
<comment type="caution">
    <text evidence="2">The sequence shown here is derived from an EMBL/GenBank/DDBJ whole genome shotgun (WGS) entry which is preliminary data.</text>
</comment>
<evidence type="ECO:0000313" key="3">
    <source>
        <dbReference type="Proteomes" id="UP001225034"/>
    </source>
</evidence>
<dbReference type="Proteomes" id="UP001225034">
    <property type="component" value="Unassembled WGS sequence"/>
</dbReference>
<evidence type="ECO:0008006" key="4">
    <source>
        <dbReference type="Google" id="ProtNLM"/>
    </source>
</evidence>
<feature type="transmembrane region" description="Helical" evidence="1">
    <location>
        <begin position="132"/>
        <end position="150"/>
    </location>
</feature>
<evidence type="ECO:0000256" key="1">
    <source>
        <dbReference type="SAM" id="Phobius"/>
    </source>
</evidence>
<feature type="non-terminal residue" evidence="2">
    <location>
        <position position="1"/>
    </location>
</feature>
<evidence type="ECO:0000313" key="2">
    <source>
        <dbReference type="EMBL" id="MDQ0207395.1"/>
    </source>
</evidence>
<gene>
    <name evidence="2" type="ORF">J2S05_002194</name>
</gene>
<dbReference type="EMBL" id="JAUSUA010000002">
    <property type="protein sequence ID" value="MDQ0207395.1"/>
    <property type="molecule type" value="Genomic_DNA"/>
</dbReference>
<name>A0ABT9YHR1_9BACI</name>
<organism evidence="2 3">
    <name type="scientific">Alkalicoccobacillus murimartini</name>
    <dbReference type="NCBI Taxonomy" id="171685"/>
    <lineage>
        <taxon>Bacteria</taxon>
        <taxon>Bacillati</taxon>
        <taxon>Bacillota</taxon>
        <taxon>Bacilli</taxon>
        <taxon>Bacillales</taxon>
        <taxon>Bacillaceae</taxon>
        <taxon>Alkalicoccobacillus</taxon>
    </lineage>
</organism>
<sequence>QDHINAQSDLAIATLEGDQEARDLAIEHLKMFSQDFGAFLATATEGNLPEEAAQEAVWMHEEQVIKTFDLYVEENYEESVKTYREGYAFMFGIGETLGGAIVTQMPDQFGDGSMPEEMPQTGFGGASNDSSMMVWLSGLAAAALAGLFVFRRKTSQE</sequence>
<accession>A0ABT9YHR1</accession>
<reference evidence="2 3" key="1">
    <citation type="submission" date="2023-07" db="EMBL/GenBank/DDBJ databases">
        <title>Genomic Encyclopedia of Type Strains, Phase IV (KMG-IV): sequencing the most valuable type-strain genomes for metagenomic binning, comparative biology and taxonomic classification.</title>
        <authorList>
            <person name="Goeker M."/>
        </authorList>
    </citation>
    <scope>NUCLEOTIDE SEQUENCE [LARGE SCALE GENOMIC DNA]</scope>
    <source>
        <strain evidence="2 3">DSM 19154</strain>
    </source>
</reference>
<keyword evidence="1" id="KW-0472">Membrane</keyword>
<keyword evidence="1" id="KW-1133">Transmembrane helix</keyword>